<feature type="compositionally biased region" description="Polar residues" evidence="2">
    <location>
        <begin position="1"/>
        <end position="27"/>
    </location>
</feature>
<accession>A0ABM0LVL2</accession>
<dbReference type="PANTHER" id="PTHR18935">
    <property type="entry name" value="GOLGIN SUBFAMILY A MEMBER 4-LIKE ISOFORM X1"/>
    <property type="match status" value="1"/>
</dbReference>
<sequence>MSHSVSSKSLENGHYSTPTRGSPSSVNMKKANEDLKRRLNKMRLELESERTRNKMVYKEKVEAVKAVRDQLEKEKDKAVEATSIKLLSEKHVELQKLREKMAQEKDSALRQVLQYKEEELRLLKLKFQQEKEDSVRVVQETTREQLANQLQGATSDLEKRLMKELKSLKVAKEKAEEQYEIKCQSEQEKIEDIRRLCVHHEAEKERILKAKKDEIKIVNDLQSVRDMLRRKDQEIEEREQLAKKIQIEKDLLEAELHRYKQMEKNDKLNYSLTSTPKRALHTSGDETYIDPTVCTIIGVVR</sequence>
<protein>
    <submittedName>
        <fullName evidence="4">Janus kinase and microtubule-interacting protein 1-like</fullName>
    </submittedName>
</protein>
<evidence type="ECO:0000256" key="1">
    <source>
        <dbReference type="SAM" id="Coils"/>
    </source>
</evidence>
<evidence type="ECO:0000256" key="2">
    <source>
        <dbReference type="SAM" id="MobiDB-lite"/>
    </source>
</evidence>
<reference evidence="4" key="1">
    <citation type="submission" date="2025-08" db="UniProtKB">
        <authorList>
            <consortium name="RefSeq"/>
        </authorList>
    </citation>
    <scope>IDENTIFICATION</scope>
    <source>
        <tissue evidence="4">Testes</tissue>
    </source>
</reference>
<keyword evidence="3" id="KW-1185">Reference proteome</keyword>
<name>A0ABM0LVL2_SACKO</name>
<proteinExistence type="predicted"/>
<dbReference type="GeneID" id="102800643"/>
<feature type="region of interest" description="Disordered" evidence="2">
    <location>
        <begin position="1"/>
        <end position="34"/>
    </location>
</feature>
<organism evidence="3 4">
    <name type="scientific">Saccoglossus kowalevskii</name>
    <name type="common">Acorn worm</name>
    <dbReference type="NCBI Taxonomy" id="10224"/>
    <lineage>
        <taxon>Eukaryota</taxon>
        <taxon>Metazoa</taxon>
        <taxon>Hemichordata</taxon>
        <taxon>Enteropneusta</taxon>
        <taxon>Harrimaniidae</taxon>
        <taxon>Saccoglossus</taxon>
    </lineage>
</organism>
<feature type="coiled-coil region" evidence="1">
    <location>
        <begin position="158"/>
        <end position="262"/>
    </location>
</feature>
<dbReference type="RefSeq" id="XP_006811803.1">
    <property type="nucleotide sequence ID" value="XM_006811740.1"/>
</dbReference>
<keyword evidence="1" id="KW-0175">Coiled coil</keyword>
<gene>
    <name evidence="4" type="primary">LOC102800643</name>
</gene>
<dbReference type="InterPro" id="IPR024836">
    <property type="entry name" value="JAKMIP"/>
</dbReference>
<dbReference type="Proteomes" id="UP000694865">
    <property type="component" value="Unplaced"/>
</dbReference>
<dbReference type="PANTHER" id="PTHR18935:SF8">
    <property type="entry name" value="GOLGIN SUBFAMILY A MEMBER 4-LIKE ISOFORM X1"/>
    <property type="match status" value="1"/>
</dbReference>
<evidence type="ECO:0000313" key="3">
    <source>
        <dbReference type="Proteomes" id="UP000694865"/>
    </source>
</evidence>
<evidence type="ECO:0000313" key="4">
    <source>
        <dbReference type="RefSeq" id="XP_006811803.1"/>
    </source>
</evidence>